<organism evidence="8 9">
    <name type="scientific">Anaerococcus tetradius</name>
    <dbReference type="NCBI Taxonomy" id="33036"/>
    <lineage>
        <taxon>Bacteria</taxon>
        <taxon>Bacillati</taxon>
        <taxon>Bacillota</taxon>
        <taxon>Tissierellia</taxon>
        <taxon>Tissierellales</taxon>
        <taxon>Peptoniphilaceae</taxon>
        <taxon>Anaerococcus</taxon>
    </lineage>
</organism>
<evidence type="ECO:0000313" key="8">
    <source>
        <dbReference type="EMBL" id="KWZ79276.1"/>
    </source>
</evidence>
<dbReference type="PIRSF" id="PIRSF004846">
    <property type="entry name" value="ModA"/>
    <property type="match status" value="1"/>
</dbReference>
<evidence type="ECO:0000256" key="3">
    <source>
        <dbReference type="ARBA" id="ARBA00022723"/>
    </source>
</evidence>
<dbReference type="SUPFAM" id="SSF53850">
    <property type="entry name" value="Periplasmic binding protein-like II"/>
    <property type="match status" value="1"/>
</dbReference>
<protein>
    <submittedName>
        <fullName evidence="8">Molybdate ABC transporter, periplasmic molybdate-binding protein</fullName>
    </submittedName>
</protein>
<evidence type="ECO:0000256" key="7">
    <source>
        <dbReference type="SAM" id="SignalP"/>
    </source>
</evidence>
<feature type="region of interest" description="Disordered" evidence="6">
    <location>
        <begin position="24"/>
        <end position="58"/>
    </location>
</feature>
<dbReference type="FunFam" id="3.40.190.10:FF:000035">
    <property type="entry name" value="Molybdate ABC transporter substrate-binding protein"/>
    <property type="match status" value="1"/>
</dbReference>
<name>A0A133KII2_9FIRM</name>
<feature type="binding site" evidence="5">
    <location>
        <position position="97"/>
    </location>
    <ligand>
        <name>molybdate</name>
        <dbReference type="ChEBI" id="CHEBI:36264"/>
    </ligand>
</feature>
<feature type="signal peptide" evidence="7">
    <location>
        <begin position="1"/>
        <end position="20"/>
    </location>
</feature>
<dbReference type="NCBIfam" id="TIGR01256">
    <property type="entry name" value="modA"/>
    <property type="match status" value="1"/>
</dbReference>
<evidence type="ECO:0000256" key="4">
    <source>
        <dbReference type="ARBA" id="ARBA00022729"/>
    </source>
</evidence>
<evidence type="ECO:0000256" key="5">
    <source>
        <dbReference type="PIRSR" id="PIRSR004846-1"/>
    </source>
</evidence>
<feature type="compositionally biased region" description="Basic and acidic residues" evidence="6">
    <location>
        <begin position="26"/>
        <end position="58"/>
    </location>
</feature>
<feature type="binding site" evidence="5">
    <location>
        <position position="69"/>
    </location>
    <ligand>
        <name>molybdate</name>
        <dbReference type="ChEBI" id="CHEBI:36264"/>
    </ligand>
</feature>
<dbReference type="RefSeq" id="WP_004836856.1">
    <property type="nucleotide sequence ID" value="NZ_CAMXZL010000003.1"/>
</dbReference>
<dbReference type="AlphaFoldDB" id="A0A133KII2"/>
<dbReference type="PROSITE" id="PS51257">
    <property type="entry name" value="PROKAR_LIPOPROTEIN"/>
    <property type="match status" value="1"/>
</dbReference>
<feature type="binding site" evidence="5">
    <location>
        <position position="230"/>
    </location>
    <ligand>
        <name>molybdate</name>
        <dbReference type="ChEBI" id="CHEBI:36264"/>
    </ligand>
</feature>
<dbReference type="PANTHER" id="PTHR30632:SF0">
    <property type="entry name" value="SULFATE-BINDING PROTEIN"/>
    <property type="match status" value="1"/>
</dbReference>
<dbReference type="InterPro" id="IPR005950">
    <property type="entry name" value="ModA"/>
</dbReference>
<keyword evidence="9" id="KW-1185">Reference proteome</keyword>
<feature type="binding site" evidence="5">
    <location>
        <position position="212"/>
    </location>
    <ligand>
        <name>molybdate</name>
        <dbReference type="ChEBI" id="CHEBI:36264"/>
    </ligand>
</feature>
<comment type="caution">
    <text evidence="8">The sequence shown here is derived from an EMBL/GenBank/DDBJ whole genome shotgun (WGS) entry which is preliminary data.</text>
</comment>
<dbReference type="PANTHER" id="PTHR30632">
    <property type="entry name" value="MOLYBDATE-BINDING PERIPLASMIC PROTEIN"/>
    <property type="match status" value="1"/>
</dbReference>
<dbReference type="STRING" id="33036.HMPREF3200_00134"/>
<gene>
    <name evidence="8" type="ORF">HMPREF3200_00134</name>
</gene>
<comment type="similarity">
    <text evidence="1">Belongs to the bacterial solute-binding protein ModA family.</text>
</comment>
<keyword evidence="4 7" id="KW-0732">Signal</keyword>
<dbReference type="Gene3D" id="3.40.190.10">
    <property type="entry name" value="Periplasmic binding protein-like II"/>
    <property type="match status" value="2"/>
</dbReference>
<evidence type="ECO:0000256" key="1">
    <source>
        <dbReference type="ARBA" id="ARBA00009175"/>
    </source>
</evidence>
<proteinExistence type="inferred from homology"/>
<dbReference type="Proteomes" id="UP000070383">
    <property type="component" value="Unassembled WGS sequence"/>
</dbReference>
<dbReference type="GO" id="GO:0030973">
    <property type="term" value="F:molybdate ion binding"/>
    <property type="evidence" value="ECO:0007669"/>
    <property type="project" value="UniProtKB-ARBA"/>
</dbReference>
<evidence type="ECO:0000256" key="2">
    <source>
        <dbReference type="ARBA" id="ARBA00022505"/>
    </source>
</evidence>
<sequence>MKRKISVMLLSLLFAVTLSACGAKAPAKEEAKEETKTEEAKDKKEEAKDEKKDDEKKAKSDLTVFAAASMTESLNELKAIFEKENPDINLVYNFDSSGTLKTQISEGANCDVFISAAKKQMDALDPKSDKKDSDVTIDSNTRFDLLENEVTLAVKEDSDKDIKSFEDINTDKVSTIALGNADVPVGQYSESLLKNMGIWDAIQSKVSFGSNVKEVTSWVKEGAVDCGIIYSTDAKAAGLKIVATADPAKLDKKVIYPAALVDKSANKEAGQKFLDFLKSDKASEIFTKYGFKAAK</sequence>
<dbReference type="Pfam" id="PF13531">
    <property type="entry name" value="SBP_bac_11"/>
    <property type="match status" value="1"/>
</dbReference>
<accession>A0A133KII2</accession>
<evidence type="ECO:0000313" key="9">
    <source>
        <dbReference type="Proteomes" id="UP000070383"/>
    </source>
</evidence>
<dbReference type="EMBL" id="LRPM01000004">
    <property type="protein sequence ID" value="KWZ79276.1"/>
    <property type="molecule type" value="Genomic_DNA"/>
</dbReference>
<feature type="chain" id="PRO_5038923116" evidence="7">
    <location>
        <begin position="21"/>
        <end position="295"/>
    </location>
</feature>
<evidence type="ECO:0000256" key="6">
    <source>
        <dbReference type="SAM" id="MobiDB-lite"/>
    </source>
</evidence>
<dbReference type="PATRIC" id="fig|33036.3.peg.137"/>
<reference evidence="9" key="1">
    <citation type="submission" date="2016-01" db="EMBL/GenBank/DDBJ databases">
        <authorList>
            <person name="Mitreva M."/>
            <person name="Pepin K.H."/>
            <person name="Mihindukulasuriya K.A."/>
            <person name="Fulton R."/>
            <person name="Fronick C."/>
            <person name="O'Laughlin M."/>
            <person name="Miner T."/>
            <person name="Herter B."/>
            <person name="Rosa B.A."/>
            <person name="Cordes M."/>
            <person name="Tomlinson C."/>
            <person name="Wollam A."/>
            <person name="Palsikar V.B."/>
            <person name="Mardis E.R."/>
            <person name="Wilson R.K."/>
        </authorList>
    </citation>
    <scope>NUCLEOTIDE SEQUENCE [LARGE SCALE GENOMIC DNA]</scope>
    <source>
        <strain evidence="9">MJR8151</strain>
    </source>
</reference>
<dbReference type="GO" id="GO:0046872">
    <property type="term" value="F:metal ion binding"/>
    <property type="evidence" value="ECO:0007669"/>
    <property type="project" value="UniProtKB-KW"/>
</dbReference>
<dbReference type="InterPro" id="IPR050682">
    <property type="entry name" value="ModA/WtpA"/>
</dbReference>
<keyword evidence="2 5" id="KW-0500">Molybdenum</keyword>
<dbReference type="GO" id="GO:1901359">
    <property type="term" value="F:tungstate binding"/>
    <property type="evidence" value="ECO:0007669"/>
    <property type="project" value="UniProtKB-ARBA"/>
</dbReference>
<dbReference type="GO" id="GO:0015689">
    <property type="term" value="P:molybdate ion transport"/>
    <property type="evidence" value="ECO:0007669"/>
    <property type="project" value="InterPro"/>
</dbReference>
<keyword evidence="3 5" id="KW-0479">Metal-binding</keyword>